<dbReference type="AlphaFoldDB" id="A0A9W6JXQ3"/>
<reference evidence="1" key="1">
    <citation type="journal article" date="2014" name="Int. J. Syst. Evol. Microbiol.">
        <title>Complete genome sequence of Corynebacterium casei LMG S-19264T (=DSM 44701T), isolated from a smear-ripened cheese.</title>
        <authorList>
            <consortium name="US DOE Joint Genome Institute (JGI-PGF)"/>
            <person name="Walter F."/>
            <person name="Albersmeier A."/>
            <person name="Kalinowski J."/>
            <person name="Ruckert C."/>
        </authorList>
    </citation>
    <scope>NUCLEOTIDE SEQUENCE</scope>
    <source>
        <strain evidence="1">VKM B-2789</strain>
    </source>
</reference>
<proteinExistence type="predicted"/>
<comment type="caution">
    <text evidence="1">The sequence shown here is derived from an EMBL/GenBank/DDBJ whole genome shotgun (WGS) entry which is preliminary data.</text>
</comment>
<evidence type="ECO:0000313" key="1">
    <source>
        <dbReference type="EMBL" id="GLK83303.1"/>
    </source>
</evidence>
<dbReference type="Proteomes" id="UP001143330">
    <property type="component" value="Unassembled WGS sequence"/>
</dbReference>
<reference evidence="1" key="2">
    <citation type="submission" date="2023-01" db="EMBL/GenBank/DDBJ databases">
        <authorList>
            <person name="Sun Q."/>
            <person name="Evtushenko L."/>
        </authorList>
    </citation>
    <scope>NUCLEOTIDE SEQUENCE</scope>
    <source>
        <strain evidence="1">VKM B-2789</strain>
    </source>
</reference>
<name>A0A9W6JXQ3_9HYPH</name>
<dbReference type="EMBL" id="BSFM01000006">
    <property type="protein sequence ID" value="GLK83303.1"/>
    <property type="molecule type" value="Genomic_DNA"/>
</dbReference>
<sequence>MLAGLVTHAAALTATDATKVVALIETLEPELGPLAYDEETAEEWFARDEVRDRLIVKAGFTRESWRDAFDATLCGYLANLPKGPIDARFAQMRKRLAHAPRMTPEQRATAIAFVDEHEQRLAQLRAAGRPNAGIVHPLMPRLDRLMPQDVASE</sequence>
<organism evidence="1 2">
    <name type="scientific">Ancylobacter defluvii</name>
    <dbReference type="NCBI Taxonomy" id="1282440"/>
    <lineage>
        <taxon>Bacteria</taxon>
        <taxon>Pseudomonadati</taxon>
        <taxon>Pseudomonadota</taxon>
        <taxon>Alphaproteobacteria</taxon>
        <taxon>Hyphomicrobiales</taxon>
        <taxon>Xanthobacteraceae</taxon>
        <taxon>Ancylobacter</taxon>
    </lineage>
</organism>
<gene>
    <name evidence="1" type="ORF">GCM10017653_13720</name>
</gene>
<protein>
    <submittedName>
        <fullName evidence="1">Uncharacterized protein</fullName>
    </submittedName>
</protein>
<accession>A0A9W6JXQ3</accession>
<keyword evidence="2" id="KW-1185">Reference proteome</keyword>
<evidence type="ECO:0000313" key="2">
    <source>
        <dbReference type="Proteomes" id="UP001143330"/>
    </source>
</evidence>